<accession>A0A6I6MZ42</accession>
<name>A0A6I6MZ42_9ACTN</name>
<dbReference type="AlphaFoldDB" id="A0A6I6MZ42"/>
<evidence type="ECO:0000313" key="2">
    <source>
        <dbReference type="EMBL" id="QHA02337.1"/>
    </source>
</evidence>
<evidence type="ECO:0008006" key="4">
    <source>
        <dbReference type="Google" id="ProtNLM"/>
    </source>
</evidence>
<feature type="region of interest" description="Disordered" evidence="1">
    <location>
        <begin position="64"/>
        <end position="86"/>
    </location>
</feature>
<sequence length="225" mass="23525">MHAVGQPPSLSSAPVGRRLLLGAGLASVAQFGVGCGDSHKKAKAAGSPTVNATDGTVVMVIRHGEKPTSGQSGLDDSGRPDSKSLTARGWQRAHALPKLFSPPRAGLARPATVFAAADKGPNAGAHRMRQTVTPLAKDLGLTVDTDLAEGSERRLAQAALTAPGPVLICWEHSRIPAIVAGLGAANARGTPATWPDRFDLVWVFRRRSGSWSFTQVDQHLLPGDR</sequence>
<protein>
    <recommendedName>
        <fullName evidence="4">Histidine phosphatase family protein</fullName>
    </recommendedName>
</protein>
<dbReference type="Proteomes" id="UP000436138">
    <property type="component" value="Chromosome"/>
</dbReference>
<dbReference type="KEGG" id="sbro:GQF42_02590"/>
<organism evidence="2 3">
    <name type="scientific">Streptomyces broussonetiae</name>
    <dbReference type="NCBI Taxonomy" id="2686304"/>
    <lineage>
        <taxon>Bacteria</taxon>
        <taxon>Bacillati</taxon>
        <taxon>Actinomycetota</taxon>
        <taxon>Actinomycetes</taxon>
        <taxon>Kitasatosporales</taxon>
        <taxon>Streptomycetaceae</taxon>
        <taxon>Streptomyces</taxon>
    </lineage>
</organism>
<dbReference type="Gene3D" id="3.40.50.1240">
    <property type="entry name" value="Phosphoglycerate mutase-like"/>
    <property type="match status" value="1"/>
</dbReference>
<evidence type="ECO:0000313" key="3">
    <source>
        <dbReference type="Proteomes" id="UP000436138"/>
    </source>
</evidence>
<keyword evidence="3" id="KW-1185">Reference proteome</keyword>
<proteinExistence type="predicted"/>
<gene>
    <name evidence="2" type="ORF">GQF42_02590</name>
</gene>
<reference evidence="2 3" key="1">
    <citation type="submission" date="2019-12" db="EMBL/GenBank/DDBJ databases">
        <title>Streptomyces sp. strain T44 isolated from rhizosphere soil of Broussonetia papyrifera.</title>
        <authorList>
            <person name="Mo P."/>
        </authorList>
    </citation>
    <scope>NUCLEOTIDE SEQUENCE [LARGE SCALE GENOMIC DNA]</scope>
    <source>
        <strain evidence="2 3">T44</strain>
    </source>
</reference>
<evidence type="ECO:0000256" key="1">
    <source>
        <dbReference type="SAM" id="MobiDB-lite"/>
    </source>
</evidence>
<dbReference type="EMBL" id="CP047020">
    <property type="protein sequence ID" value="QHA02337.1"/>
    <property type="molecule type" value="Genomic_DNA"/>
</dbReference>
<dbReference type="InterPro" id="IPR029033">
    <property type="entry name" value="His_PPase_superfam"/>
</dbReference>